<dbReference type="NCBIfam" id="TIGR00835">
    <property type="entry name" value="agcS"/>
    <property type="match status" value="1"/>
</dbReference>
<evidence type="ECO:0000256" key="4">
    <source>
        <dbReference type="ARBA" id="ARBA00022475"/>
    </source>
</evidence>
<evidence type="ECO:0000256" key="1">
    <source>
        <dbReference type="ARBA" id="ARBA00004651"/>
    </source>
</evidence>
<dbReference type="RefSeq" id="WP_313793979.1">
    <property type="nucleotide sequence ID" value="NZ_CP102453.1"/>
</dbReference>
<comment type="similarity">
    <text evidence="2 8">Belongs to the alanine or glycine:cation symporter (AGCS) (TC 2.A.25) family.</text>
</comment>
<dbReference type="Gene3D" id="1.20.1740.10">
    <property type="entry name" value="Amino acid/polyamine transporter I"/>
    <property type="match status" value="1"/>
</dbReference>
<feature type="transmembrane region" description="Helical" evidence="8">
    <location>
        <begin position="233"/>
        <end position="257"/>
    </location>
</feature>
<feature type="transmembrane region" description="Helical" evidence="8">
    <location>
        <begin position="91"/>
        <end position="112"/>
    </location>
</feature>
<dbReference type="PANTHER" id="PTHR30330:SF1">
    <property type="entry name" value="AMINO-ACID CARRIER PROTEIN ALST"/>
    <property type="match status" value="1"/>
</dbReference>
<name>A0ABY5P6W2_9LACT</name>
<feature type="transmembrane region" description="Helical" evidence="8">
    <location>
        <begin position="406"/>
        <end position="428"/>
    </location>
</feature>
<organism evidence="9 10">
    <name type="scientific">Fundicoccus culcitae</name>
    <dbReference type="NCBI Taxonomy" id="2969821"/>
    <lineage>
        <taxon>Bacteria</taxon>
        <taxon>Bacillati</taxon>
        <taxon>Bacillota</taxon>
        <taxon>Bacilli</taxon>
        <taxon>Lactobacillales</taxon>
        <taxon>Aerococcaceae</taxon>
        <taxon>Fundicoccus</taxon>
    </lineage>
</organism>
<dbReference type="InterPro" id="IPR001463">
    <property type="entry name" value="Na/Ala_symport"/>
</dbReference>
<evidence type="ECO:0000256" key="8">
    <source>
        <dbReference type="RuleBase" id="RU363064"/>
    </source>
</evidence>
<keyword evidence="3 8" id="KW-0813">Transport</keyword>
<feature type="transmembrane region" description="Helical" evidence="8">
    <location>
        <begin position="383"/>
        <end position="400"/>
    </location>
</feature>
<feature type="transmembrane region" description="Helical" evidence="8">
    <location>
        <begin position="338"/>
        <end position="362"/>
    </location>
</feature>
<dbReference type="PANTHER" id="PTHR30330">
    <property type="entry name" value="AGSS FAMILY TRANSPORTER, SODIUM-ALANINE"/>
    <property type="match status" value="1"/>
</dbReference>
<sequence>MEGIYAIVDWLWSNVIGYLLLGIGLICSIKLGFPQIKHFGQAVNVMRKSMAPNEEEGVSAFGTLMAALGGQLGTGSLVGVASALVTGGPGAIFWMWMTALFGMTISFSEIVLGQLFREKDPHGELTGGPAYYIQKGLGNRPLAVIISILYVLGIGLAIASLQTHSIANAFTGVVDIHPIVPGIIVTILAFFVIVGGMKRLTEVASLIVPVMVILYFLIVAFILVTNFQHIPAIFQMIISSAFNFRSAIGGAAGWTIVQAFRNGVARGMFSNDAGNGVVAIMHASADVKHPIQQGLLGMMGTFITTIIVCTLTALAILMTGVLETGLDGILLLQAAFKIAIGPFGSWVVFIMILSFGFTALIADIHYAEASLTNIFQENDRIPINIYRIILAILLIVGSAVQLDVIWAAVDLFVGIIILINVIAVLRLFKYVKYAYDDYFDQIKHGVEEPIWEYEKNIVT</sequence>
<dbReference type="PIRSF" id="PIRSF006060">
    <property type="entry name" value="AA_transporter"/>
    <property type="match status" value="1"/>
</dbReference>
<comment type="subcellular location">
    <subcellularLocation>
        <location evidence="1 8">Cell membrane</location>
        <topology evidence="1 8">Multi-pass membrane protein</topology>
    </subcellularLocation>
</comment>
<keyword evidence="7 8" id="KW-0472">Membrane</keyword>
<reference evidence="9 10" key="1">
    <citation type="submission" date="2022-08" db="EMBL/GenBank/DDBJ databases">
        <title>Aerococcaceae sp. nov isolated from spoiled eye mask.</title>
        <authorList>
            <person name="Zhou G."/>
            <person name="Xie X.-B."/>
            <person name="Shi Q.-S."/>
            <person name="Wang Y.-S."/>
            <person name="Wen X."/>
            <person name="Peng H."/>
            <person name="Yang X.-J."/>
            <person name="Tao H.-B."/>
            <person name="Huang X.-M."/>
        </authorList>
    </citation>
    <scope>NUCLEOTIDE SEQUENCE [LARGE SCALE GENOMIC DNA]</scope>
    <source>
        <strain evidence="10">DM20194951</strain>
    </source>
</reference>
<keyword evidence="4 8" id="KW-1003">Cell membrane</keyword>
<evidence type="ECO:0000256" key="5">
    <source>
        <dbReference type="ARBA" id="ARBA00022692"/>
    </source>
</evidence>
<keyword evidence="5 8" id="KW-0812">Transmembrane</keyword>
<evidence type="ECO:0000256" key="7">
    <source>
        <dbReference type="ARBA" id="ARBA00023136"/>
    </source>
</evidence>
<protein>
    <submittedName>
        <fullName evidence="9">Sodium:alanine symporter family protein</fullName>
    </submittedName>
</protein>
<dbReference type="Pfam" id="PF01235">
    <property type="entry name" value="Na_Ala_symp"/>
    <property type="match status" value="1"/>
</dbReference>
<accession>A0ABY5P6W2</accession>
<evidence type="ECO:0000256" key="2">
    <source>
        <dbReference type="ARBA" id="ARBA00009261"/>
    </source>
</evidence>
<dbReference type="Proteomes" id="UP001315967">
    <property type="component" value="Chromosome"/>
</dbReference>
<keyword evidence="8" id="KW-0769">Symport</keyword>
<evidence type="ECO:0000313" key="10">
    <source>
        <dbReference type="Proteomes" id="UP001315967"/>
    </source>
</evidence>
<dbReference type="EMBL" id="CP102453">
    <property type="protein sequence ID" value="UUX34477.1"/>
    <property type="molecule type" value="Genomic_DNA"/>
</dbReference>
<keyword evidence="10" id="KW-1185">Reference proteome</keyword>
<feature type="transmembrane region" description="Helical" evidence="8">
    <location>
        <begin position="295"/>
        <end position="318"/>
    </location>
</feature>
<keyword evidence="6 8" id="KW-1133">Transmembrane helix</keyword>
<dbReference type="PRINTS" id="PR00175">
    <property type="entry name" value="NAALASMPORT"/>
</dbReference>
<feature type="transmembrane region" description="Helical" evidence="8">
    <location>
        <begin position="206"/>
        <end position="227"/>
    </location>
</feature>
<dbReference type="PROSITE" id="PS00873">
    <property type="entry name" value="NA_ALANINE_SYMP"/>
    <property type="match status" value="1"/>
</dbReference>
<evidence type="ECO:0000256" key="6">
    <source>
        <dbReference type="ARBA" id="ARBA00022989"/>
    </source>
</evidence>
<evidence type="ECO:0000313" key="9">
    <source>
        <dbReference type="EMBL" id="UUX34477.1"/>
    </source>
</evidence>
<gene>
    <name evidence="9" type="ORF">NRE15_02165</name>
</gene>
<feature type="transmembrane region" description="Helical" evidence="8">
    <location>
        <begin position="15"/>
        <end position="36"/>
    </location>
</feature>
<proteinExistence type="inferred from homology"/>
<evidence type="ECO:0000256" key="3">
    <source>
        <dbReference type="ARBA" id="ARBA00022448"/>
    </source>
</evidence>
<feature type="transmembrane region" description="Helical" evidence="8">
    <location>
        <begin position="142"/>
        <end position="164"/>
    </location>
</feature>
<feature type="transmembrane region" description="Helical" evidence="8">
    <location>
        <begin position="57"/>
        <end position="85"/>
    </location>
</feature>
<feature type="transmembrane region" description="Helical" evidence="8">
    <location>
        <begin position="176"/>
        <end position="194"/>
    </location>
</feature>